<dbReference type="RefSeq" id="WP_112223103.1">
    <property type="nucleotide sequence ID" value="NZ_CP196859.1"/>
</dbReference>
<evidence type="ECO:0000313" key="1">
    <source>
        <dbReference type="EMBL" id="RAZ79536.1"/>
    </source>
</evidence>
<proteinExistence type="predicted"/>
<organism evidence="1 2">
    <name type="scientific">Planococcus halotolerans</name>
    <dbReference type="NCBI Taxonomy" id="2233542"/>
    <lineage>
        <taxon>Bacteria</taxon>
        <taxon>Bacillati</taxon>
        <taxon>Bacillota</taxon>
        <taxon>Bacilli</taxon>
        <taxon>Bacillales</taxon>
        <taxon>Caryophanaceae</taxon>
        <taxon>Planococcus</taxon>
    </lineage>
</organism>
<gene>
    <name evidence="1" type="ORF">DP120_07975</name>
</gene>
<protein>
    <submittedName>
        <fullName evidence="1">Uncharacterized protein</fullName>
    </submittedName>
</protein>
<sequence length="102" mass="11615">MNGNLQFYSRLTDWTGWDEAAVLKMQHEKRAELAKSITCAGLLVDLSMDQHAEVRESVARNSFTPLTTLNRLAEEDLCINIQNTAKETLEAIYNQPITKNFQ</sequence>
<evidence type="ECO:0000313" key="2">
    <source>
        <dbReference type="Proteomes" id="UP000251002"/>
    </source>
</evidence>
<dbReference type="AlphaFoldDB" id="A0A365L275"/>
<accession>A0A365L275</accession>
<dbReference type="Proteomes" id="UP000251002">
    <property type="component" value="Unassembled WGS sequence"/>
</dbReference>
<dbReference type="EMBL" id="QLZR01000002">
    <property type="protein sequence ID" value="RAZ79536.1"/>
    <property type="molecule type" value="Genomic_DNA"/>
</dbReference>
<comment type="caution">
    <text evidence="1">The sequence shown here is derived from an EMBL/GenBank/DDBJ whole genome shotgun (WGS) entry which is preliminary data.</text>
</comment>
<name>A0A365L275_9BACL</name>
<reference evidence="1 2" key="1">
    <citation type="submission" date="2018-06" db="EMBL/GenBank/DDBJ databases">
        <title>The draft genome sequences of strains SCU63 and S1.</title>
        <authorList>
            <person name="Gan L."/>
        </authorList>
    </citation>
    <scope>NUCLEOTIDE SEQUENCE [LARGE SCALE GENOMIC DNA]</scope>
    <source>
        <strain evidence="1 2">SCU63</strain>
    </source>
</reference>
<keyword evidence="2" id="KW-1185">Reference proteome</keyword>